<dbReference type="InterPro" id="IPR016024">
    <property type="entry name" value="ARM-type_fold"/>
</dbReference>
<comment type="caution">
    <text evidence="3">The sequence shown here is derived from an EMBL/GenBank/DDBJ whole genome shotgun (WGS) entry which is preliminary data.</text>
</comment>
<gene>
    <name evidence="3" type="ORF">Y1Q_0005569</name>
</gene>
<dbReference type="OrthoDB" id="10253954at2759"/>
<accession>A0A151MF33</accession>
<dbReference type="InterPro" id="IPR050713">
    <property type="entry name" value="RTP_Phos/Ushers"/>
</dbReference>
<dbReference type="InterPro" id="IPR003961">
    <property type="entry name" value="FN3_dom"/>
</dbReference>
<evidence type="ECO:0000259" key="2">
    <source>
        <dbReference type="PROSITE" id="PS50853"/>
    </source>
</evidence>
<dbReference type="EMBL" id="AKHW03006215">
    <property type="protein sequence ID" value="KYO23115.1"/>
    <property type="molecule type" value="Genomic_DNA"/>
</dbReference>
<reference evidence="3 4" key="1">
    <citation type="journal article" date="2012" name="Genome Biol.">
        <title>Sequencing three crocodilian genomes to illuminate the evolution of archosaurs and amniotes.</title>
        <authorList>
            <person name="St John J.A."/>
            <person name="Braun E.L."/>
            <person name="Isberg S.R."/>
            <person name="Miles L.G."/>
            <person name="Chong A.Y."/>
            <person name="Gongora J."/>
            <person name="Dalzell P."/>
            <person name="Moran C."/>
            <person name="Bed'hom B."/>
            <person name="Abzhanov A."/>
            <person name="Burgess S.C."/>
            <person name="Cooksey A.M."/>
            <person name="Castoe T.A."/>
            <person name="Crawford N.G."/>
            <person name="Densmore L.D."/>
            <person name="Drew J.C."/>
            <person name="Edwards S.V."/>
            <person name="Faircloth B.C."/>
            <person name="Fujita M.K."/>
            <person name="Greenwold M.J."/>
            <person name="Hoffmann F.G."/>
            <person name="Howard J.M."/>
            <person name="Iguchi T."/>
            <person name="Janes D.E."/>
            <person name="Khan S.Y."/>
            <person name="Kohno S."/>
            <person name="de Koning A.J."/>
            <person name="Lance S.L."/>
            <person name="McCarthy F.M."/>
            <person name="McCormack J.E."/>
            <person name="Merchant M.E."/>
            <person name="Peterson D.G."/>
            <person name="Pollock D.D."/>
            <person name="Pourmand N."/>
            <person name="Raney B.J."/>
            <person name="Roessler K.A."/>
            <person name="Sanford J.R."/>
            <person name="Sawyer R.H."/>
            <person name="Schmidt C.J."/>
            <person name="Triplett E.W."/>
            <person name="Tuberville T.D."/>
            <person name="Venegas-Anaya M."/>
            <person name="Howard J.T."/>
            <person name="Jarvis E.D."/>
            <person name="Guillette L.J.Jr."/>
            <person name="Glenn T.C."/>
            <person name="Green R.E."/>
            <person name="Ray D.A."/>
        </authorList>
    </citation>
    <scope>NUCLEOTIDE SEQUENCE [LARGE SCALE GENOMIC DNA]</scope>
    <source>
        <strain evidence="3">KSC_2009_1</strain>
    </source>
</reference>
<feature type="compositionally biased region" description="Polar residues" evidence="1">
    <location>
        <begin position="739"/>
        <end position="765"/>
    </location>
</feature>
<organism evidence="3 4">
    <name type="scientific">Alligator mississippiensis</name>
    <name type="common">American alligator</name>
    <dbReference type="NCBI Taxonomy" id="8496"/>
    <lineage>
        <taxon>Eukaryota</taxon>
        <taxon>Metazoa</taxon>
        <taxon>Chordata</taxon>
        <taxon>Craniata</taxon>
        <taxon>Vertebrata</taxon>
        <taxon>Euteleostomi</taxon>
        <taxon>Archelosauria</taxon>
        <taxon>Archosauria</taxon>
        <taxon>Crocodylia</taxon>
        <taxon>Alligatoridae</taxon>
        <taxon>Alligatorinae</taxon>
        <taxon>Alligator</taxon>
    </lineage>
</organism>
<evidence type="ECO:0000313" key="4">
    <source>
        <dbReference type="Proteomes" id="UP000050525"/>
    </source>
</evidence>
<dbReference type="PANTHER" id="PTHR46957">
    <property type="entry name" value="CYTOKINE RECEPTOR"/>
    <property type="match status" value="1"/>
</dbReference>
<dbReference type="SUPFAM" id="SSF48371">
    <property type="entry name" value="ARM repeat"/>
    <property type="match status" value="1"/>
</dbReference>
<dbReference type="Proteomes" id="UP000050525">
    <property type="component" value="Unassembled WGS sequence"/>
</dbReference>
<dbReference type="STRING" id="8496.A0A151MF33"/>
<feature type="compositionally biased region" description="Polar residues" evidence="1">
    <location>
        <begin position="693"/>
        <end position="703"/>
    </location>
</feature>
<feature type="region of interest" description="Disordered" evidence="1">
    <location>
        <begin position="634"/>
        <end position="773"/>
    </location>
</feature>
<dbReference type="PANTHER" id="PTHR46957:SF3">
    <property type="entry name" value="CYTOKINE RECEPTOR"/>
    <property type="match status" value="1"/>
</dbReference>
<keyword evidence="4" id="KW-1185">Reference proteome</keyword>
<feature type="region of interest" description="Disordered" evidence="1">
    <location>
        <begin position="880"/>
        <end position="916"/>
    </location>
</feature>
<dbReference type="InterPro" id="IPR036116">
    <property type="entry name" value="FN3_sf"/>
</dbReference>
<proteinExistence type="predicted"/>
<feature type="domain" description="Fibronectin type-III" evidence="2">
    <location>
        <begin position="441"/>
        <end position="526"/>
    </location>
</feature>
<name>A0A151MF33_ALLMI</name>
<dbReference type="SUPFAM" id="SSF49265">
    <property type="entry name" value="Fibronectin type III"/>
    <property type="match status" value="2"/>
</dbReference>
<dbReference type="InterPro" id="IPR013783">
    <property type="entry name" value="Ig-like_fold"/>
</dbReference>
<dbReference type="Gene3D" id="1.25.10.10">
    <property type="entry name" value="Leucine-rich Repeat Variant"/>
    <property type="match status" value="2"/>
</dbReference>
<dbReference type="Gene3D" id="2.60.40.10">
    <property type="entry name" value="Immunoglobulins"/>
    <property type="match status" value="2"/>
</dbReference>
<dbReference type="AlphaFoldDB" id="A0A151MF33"/>
<feature type="domain" description="Fibronectin type-III" evidence="2">
    <location>
        <begin position="529"/>
        <end position="614"/>
    </location>
</feature>
<sequence length="978" mass="106823">MCSLLPLLLSPDPGQAVPAIQGLLGDLQLDKESTLEAFLGDAKCEEYLWALCKLLAVPDVRLCSYAAYILGTIAEHETGVARLVALAEGHDSDSGVLLGMLSAMLTWDDGEAVMNAAGTLASLAETGPGRQWLLRDPKAEEVIEKLVVLLGSTDRQTASNSALVLARLAITREGCRRLLSHPQAEQLLRQLITCLEAEEAGCRMNAAFALGRLCDMDLGPPRLLALPEATSMVHALVSVMASGDSGGSRNACFALSCLAASREGHGHVMRSPAFPWALDTLCHLLCAEEQESSWFAAMTMRVLASQRPGVVKLRQHPHLERALQQLSVSKTAGKELLEEVTVTLAKLQRPPKPLPPEAKVLDSGAIQVSWKGFRPRSELEVHYRLYESGALLYRGPACHYILASSMPCPKYHFQLCLEMEEDCGPCSDTTVLRGEEPMPSCPLDFQVVGRTTTQLKLSWAPPAMPNGTIKHYMVYREGTVVGTTSELGCIVGGLSPGMSYRLSVCACTSTAKGEKAWLHAKTLSVGGHAPERLTLVILGRSEILVTWDVPKMPLGRFFNYELCLNGKVVYLGTQRSYVARRLTPNTEYTFTVSAITSEGRSVSRPVTKCTLRDEYGNISRCHYSFPWRSQLAAPSKTPDIRSQEPGKDRGDVKVSPKPSPAKTPGLPLKLSRRASKIQEGESTLQPAGKARTDSSLSFSTECSQDIHMPVLTKGRQKDSTKHPNHPTAPFHIDTRQQEQRVLNTMSSHKQPAPQTSREHGSTSPGKTRKPLGPKLAMALPFTCSTWQGSCTPRAANPLPRPALLQRRHRHTESKQQELSCRHYSPLESRGQLRAPCGSEHLPGMTQTRFIQGCVPVLTEKQQLLGPWKTLAPRKGFMGGCAQRQPPPQARRFQPPSPAHQGDKSLHWKSNSKHSRGPPCACQALDLKLSVKATGIPTASPDTRWQQQSRAQDDISAKGWHQKCVPAPALVQCPSLSSE</sequence>
<dbReference type="KEGG" id="amj:102570241"/>
<dbReference type="SMART" id="SM00060">
    <property type="entry name" value="FN3"/>
    <property type="match status" value="3"/>
</dbReference>
<dbReference type="Pfam" id="PF00041">
    <property type="entry name" value="fn3"/>
    <property type="match status" value="2"/>
</dbReference>
<evidence type="ECO:0000256" key="1">
    <source>
        <dbReference type="SAM" id="MobiDB-lite"/>
    </source>
</evidence>
<protein>
    <recommendedName>
        <fullName evidence="2">Fibronectin type-III domain-containing protein</fullName>
    </recommendedName>
</protein>
<dbReference type="CDD" id="cd00063">
    <property type="entry name" value="FN3"/>
    <property type="match status" value="2"/>
</dbReference>
<dbReference type="PROSITE" id="PS50853">
    <property type="entry name" value="FN3"/>
    <property type="match status" value="2"/>
</dbReference>
<dbReference type="GO" id="GO:0016020">
    <property type="term" value="C:membrane"/>
    <property type="evidence" value="ECO:0007669"/>
    <property type="project" value="UniProtKB-SubCell"/>
</dbReference>
<evidence type="ECO:0000313" key="3">
    <source>
        <dbReference type="EMBL" id="KYO23115.1"/>
    </source>
</evidence>
<feature type="compositionally biased region" description="Basic and acidic residues" evidence="1">
    <location>
        <begin position="638"/>
        <end position="654"/>
    </location>
</feature>
<dbReference type="InterPro" id="IPR011989">
    <property type="entry name" value="ARM-like"/>
</dbReference>